<dbReference type="EC" id="3.1.1.-" evidence="8"/>
<keyword evidence="6" id="KW-0106">Calcium</keyword>
<keyword evidence="5 8" id="KW-0378">Hydrolase</keyword>
<accession>A0AA40AZL7</accession>
<dbReference type="EMBL" id="JAUKUA010000002">
    <property type="protein sequence ID" value="KAK0724869.1"/>
    <property type="molecule type" value="Genomic_DNA"/>
</dbReference>
<keyword evidence="10" id="KW-1185">Reference proteome</keyword>
<reference evidence="9" key="1">
    <citation type="submission" date="2023-06" db="EMBL/GenBank/DDBJ databases">
        <title>Genome-scale phylogeny and comparative genomics of the fungal order Sordariales.</title>
        <authorList>
            <consortium name="Lawrence Berkeley National Laboratory"/>
            <person name="Hensen N."/>
            <person name="Bonometti L."/>
            <person name="Westerberg I."/>
            <person name="Brannstrom I.O."/>
            <person name="Guillou S."/>
            <person name="Cros-Aarteil S."/>
            <person name="Calhoun S."/>
            <person name="Haridas S."/>
            <person name="Kuo A."/>
            <person name="Mondo S."/>
            <person name="Pangilinan J."/>
            <person name="Riley R."/>
            <person name="Labutti K."/>
            <person name="Andreopoulos B."/>
            <person name="Lipzen A."/>
            <person name="Chen C."/>
            <person name="Yanf M."/>
            <person name="Daum C."/>
            <person name="Ng V."/>
            <person name="Clum A."/>
            <person name="Steindorff A."/>
            <person name="Ohm R."/>
            <person name="Martin F."/>
            <person name="Silar P."/>
            <person name="Natvig D."/>
            <person name="Lalanne C."/>
            <person name="Gautier V."/>
            <person name="Ament-Velasquez S.L."/>
            <person name="Kruys A."/>
            <person name="Hutchinson M.I."/>
            <person name="Powell A.J."/>
            <person name="Barry K."/>
            <person name="Miller A.N."/>
            <person name="Grigoriev I.V."/>
            <person name="Debuchy R."/>
            <person name="Gladieux P."/>
            <person name="Thoren M.H."/>
            <person name="Johannesson H."/>
        </authorList>
    </citation>
    <scope>NUCLEOTIDE SEQUENCE</scope>
    <source>
        <strain evidence="9">SMH4607-1</strain>
    </source>
</reference>
<dbReference type="GO" id="GO:0030600">
    <property type="term" value="F:feruloyl esterase activity"/>
    <property type="evidence" value="ECO:0007669"/>
    <property type="project" value="UniProtKB-ARBA"/>
</dbReference>
<evidence type="ECO:0000256" key="5">
    <source>
        <dbReference type="ARBA" id="ARBA00022801"/>
    </source>
</evidence>
<dbReference type="Gene3D" id="3.40.50.1820">
    <property type="entry name" value="alpha/beta hydrolase"/>
    <property type="match status" value="1"/>
</dbReference>
<keyword evidence="7" id="KW-1015">Disulfide bond</keyword>
<proteinExistence type="inferred from homology"/>
<evidence type="ECO:0000256" key="2">
    <source>
        <dbReference type="ARBA" id="ARBA00022487"/>
    </source>
</evidence>
<dbReference type="PANTHER" id="PTHR33938">
    <property type="entry name" value="FERULOYL ESTERASE B-RELATED"/>
    <property type="match status" value="1"/>
</dbReference>
<sequence length="536" mass="56800">MSGLPASLCVSDTFAGLSLPGAEILSVSALLVTNYTASVAATFRFTQPAVEVQDATFCNVTVAYTHPGQNDNIITEAWLPTDDWNGRFLAVGGGGYAAGRFSLSYENMKGAIGDGYATITTDSGLGNAQDPTPWALVSPGNVNLYNLQNFGDVSLNDQAVIGKALIKSIYGKGPEYSYWSGCSQGGRQGLSMAQRYPKAYDGISAVAPAISWNGLAASAHWPQQFMNNLGTYPYPCEIDAITAAAVEACDGLDGVVDGVIAEADACLASFDPFSLVGKVIDCNQTVDGSQVNISRAAAATVNATWHGASKVDGTPIWSGFLPGTDLTGSSTAPGQISMVVTNCTTGTCVGAPSYLTVKWVQIFLAKDPNFDIVNLTHADYVRLVHAGKQQYESFLGTNDPDLSDFRDAGGKMITYHGLADNVIPPGGSRKYYKEVSALMPDAPSFYRYFEAPGLGHCWGGRSGQPTALFRQLRAWVENGTAPEQTPIDVNVEDGTVHHRILCPYPEVSVFDEGCGDAAAVECWSCGKRGSENQTRS</sequence>
<keyword evidence="2" id="KW-0719">Serine esterase</keyword>
<dbReference type="AlphaFoldDB" id="A0AA40AZL7"/>
<evidence type="ECO:0000256" key="6">
    <source>
        <dbReference type="ARBA" id="ARBA00022837"/>
    </source>
</evidence>
<dbReference type="GO" id="GO:0046872">
    <property type="term" value="F:metal ion binding"/>
    <property type="evidence" value="ECO:0007669"/>
    <property type="project" value="UniProtKB-KW"/>
</dbReference>
<gene>
    <name evidence="9" type="ORF">B0H67DRAFT_598334</name>
</gene>
<dbReference type="PANTHER" id="PTHR33938:SF13">
    <property type="entry name" value="CARBOXYLIC ESTER HYDROLASE"/>
    <property type="match status" value="1"/>
</dbReference>
<dbReference type="InterPro" id="IPR011118">
    <property type="entry name" value="Tannase/feruloyl_esterase"/>
</dbReference>
<evidence type="ECO:0000256" key="7">
    <source>
        <dbReference type="ARBA" id="ARBA00023157"/>
    </source>
</evidence>
<evidence type="ECO:0000313" key="10">
    <source>
        <dbReference type="Proteomes" id="UP001172102"/>
    </source>
</evidence>
<comment type="caution">
    <text evidence="9">The sequence shown here is derived from an EMBL/GenBank/DDBJ whole genome shotgun (WGS) entry which is preliminary data.</text>
</comment>
<evidence type="ECO:0000256" key="8">
    <source>
        <dbReference type="RuleBase" id="RU361238"/>
    </source>
</evidence>
<comment type="similarity">
    <text evidence="1 8">Belongs to the tannase family.</text>
</comment>
<keyword evidence="4" id="KW-0732">Signal</keyword>
<evidence type="ECO:0000313" key="9">
    <source>
        <dbReference type="EMBL" id="KAK0724869.1"/>
    </source>
</evidence>
<keyword evidence="3" id="KW-0479">Metal-binding</keyword>
<organism evidence="9 10">
    <name type="scientific">Lasiosphaeris hirsuta</name>
    <dbReference type="NCBI Taxonomy" id="260670"/>
    <lineage>
        <taxon>Eukaryota</taxon>
        <taxon>Fungi</taxon>
        <taxon>Dikarya</taxon>
        <taxon>Ascomycota</taxon>
        <taxon>Pezizomycotina</taxon>
        <taxon>Sordariomycetes</taxon>
        <taxon>Sordariomycetidae</taxon>
        <taxon>Sordariales</taxon>
        <taxon>Lasiosphaeriaceae</taxon>
        <taxon>Lasiosphaeris</taxon>
    </lineage>
</organism>
<name>A0AA40AZL7_9PEZI</name>
<evidence type="ECO:0000256" key="1">
    <source>
        <dbReference type="ARBA" id="ARBA00006249"/>
    </source>
</evidence>
<dbReference type="SUPFAM" id="SSF53474">
    <property type="entry name" value="alpha/beta-Hydrolases"/>
    <property type="match status" value="1"/>
</dbReference>
<dbReference type="InterPro" id="IPR029058">
    <property type="entry name" value="AB_hydrolase_fold"/>
</dbReference>
<dbReference type="Proteomes" id="UP001172102">
    <property type="component" value="Unassembled WGS sequence"/>
</dbReference>
<protein>
    <recommendedName>
        <fullName evidence="8">Carboxylic ester hydrolase</fullName>
        <ecNumber evidence="8">3.1.1.-</ecNumber>
    </recommendedName>
</protein>
<evidence type="ECO:0000256" key="3">
    <source>
        <dbReference type="ARBA" id="ARBA00022723"/>
    </source>
</evidence>
<evidence type="ECO:0000256" key="4">
    <source>
        <dbReference type="ARBA" id="ARBA00022729"/>
    </source>
</evidence>
<dbReference type="Pfam" id="PF07519">
    <property type="entry name" value="Tannase"/>
    <property type="match status" value="1"/>
</dbReference>